<keyword evidence="6" id="KW-0739">Sodium transport</keyword>
<evidence type="ECO:0000256" key="6">
    <source>
        <dbReference type="ARBA" id="ARBA00023201"/>
    </source>
</evidence>
<keyword evidence="6" id="KW-0915">Sodium</keyword>
<keyword evidence="3 7" id="KW-0812">Transmembrane</keyword>
<dbReference type="GO" id="GO:0071285">
    <property type="term" value="P:cellular response to lithium ion"/>
    <property type="evidence" value="ECO:0007669"/>
    <property type="project" value="TreeGrafter"/>
</dbReference>
<evidence type="ECO:0000256" key="5">
    <source>
        <dbReference type="ARBA" id="ARBA00023136"/>
    </source>
</evidence>
<keyword evidence="5 7" id="KW-0472">Membrane</keyword>
<gene>
    <name evidence="8" type="primary">SLC13A5_0</name>
    <name evidence="8" type="ORF">N1851_023050</name>
</gene>
<feature type="transmembrane region" description="Helical" evidence="7">
    <location>
        <begin position="101"/>
        <end position="124"/>
    </location>
</feature>
<dbReference type="InterPro" id="IPR001898">
    <property type="entry name" value="SLC13A/DASS"/>
</dbReference>
<evidence type="ECO:0000256" key="2">
    <source>
        <dbReference type="ARBA" id="ARBA00006772"/>
    </source>
</evidence>
<comment type="caution">
    <text evidence="8">The sequence shown here is derived from an EMBL/GenBank/DDBJ whole genome shotgun (WGS) entry which is preliminary data.</text>
</comment>
<keyword evidence="6" id="KW-0813">Transport</keyword>
<dbReference type="PANTHER" id="PTHR10283:SF82">
    <property type="entry name" value="SOLUTE CARRIER FAMILY 13 MEMBER 2"/>
    <property type="match status" value="1"/>
</dbReference>
<proteinExistence type="inferred from homology"/>
<name>A0AA47NX11_MERPO</name>
<dbReference type="GO" id="GO:0015139">
    <property type="term" value="F:alpha-ketoglutarate transmembrane transporter activity"/>
    <property type="evidence" value="ECO:0007669"/>
    <property type="project" value="TreeGrafter"/>
</dbReference>
<feature type="transmembrane region" description="Helical" evidence="7">
    <location>
        <begin position="218"/>
        <end position="237"/>
    </location>
</feature>
<dbReference type="PANTHER" id="PTHR10283">
    <property type="entry name" value="SOLUTE CARRIER FAMILY 13 MEMBER"/>
    <property type="match status" value="1"/>
</dbReference>
<keyword evidence="4 7" id="KW-1133">Transmembrane helix</keyword>
<evidence type="ECO:0000256" key="4">
    <source>
        <dbReference type="ARBA" id="ARBA00022989"/>
    </source>
</evidence>
<evidence type="ECO:0000313" key="9">
    <source>
        <dbReference type="Proteomes" id="UP001174136"/>
    </source>
</evidence>
<accession>A0AA47NX11</accession>
<dbReference type="Proteomes" id="UP001174136">
    <property type="component" value="Unassembled WGS sequence"/>
</dbReference>
<protein>
    <submittedName>
        <fullName evidence="8">Solute carrier family 13 member 5</fullName>
    </submittedName>
</protein>
<dbReference type="GO" id="GO:0005886">
    <property type="term" value="C:plasma membrane"/>
    <property type="evidence" value="ECO:0007669"/>
    <property type="project" value="TreeGrafter"/>
</dbReference>
<feature type="transmembrane region" description="Helical" evidence="7">
    <location>
        <begin position="44"/>
        <end position="65"/>
    </location>
</feature>
<sequence>MSLSVCYSASIGGTATLTGSASNIVLMDQMNRLFPGNGDIINFASWFGFSFPYMLLMLVFSWLWMQFFYSGFNLKKSFGCGKWKANDSAVYHMVKDQYKKLGSMGFAEGTVLVIFVLLVVLWFTREPGFMPGWAKLIYVTDGTVVIFMSSLLFCIPSELPRFSGKDEDGRLCGSPSKPPPALLKWDTVHEKMPIILLLGGGFLLARGSDATAIKLHPLYLMLPCTFCASLAFMLPVATPPNAIACSYGNLKVTDMVRTACLTEQGQMFMT</sequence>
<organism evidence="8 9">
    <name type="scientific">Merluccius polli</name>
    <name type="common">Benguela hake</name>
    <name type="synonym">Merluccius cadenati</name>
    <dbReference type="NCBI Taxonomy" id="89951"/>
    <lineage>
        <taxon>Eukaryota</taxon>
        <taxon>Metazoa</taxon>
        <taxon>Chordata</taxon>
        <taxon>Craniata</taxon>
        <taxon>Vertebrata</taxon>
        <taxon>Euteleostomi</taxon>
        <taxon>Actinopterygii</taxon>
        <taxon>Neopterygii</taxon>
        <taxon>Teleostei</taxon>
        <taxon>Neoteleostei</taxon>
        <taxon>Acanthomorphata</taxon>
        <taxon>Zeiogadaria</taxon>
        <taxon>Gadariae</taxon>
        <taxon>Gadiformes</taxon>
        <taxon>Gadoidei</taxon>
        <taxon>Merlucciidae</taxon>
        <taxon>Merluccius</taxon>
    </lineage>
</organism>
<evidence type="ECO:0000313" key="8">
    <source>
        <dbReference type="EMBL" id="KAK0140043.1"/>
    </source>
</evidence>
<feature type="transmembrane region" description="Helical" evidence="7">
    <location>
        <begin position="136"/>
        <end position="155"/>
    </location>
</feature>
<evidence type="ECO:0000256" key="3">
    <source>
        <dbReference type="ARBA" id="ARBA00022692"/>
    </source>
</evidence>
<keyword evidence="6" id="KW-0406">Ion transport</keyword>
<dbReference type="EMBL" id="JAOPHQ010004273">
    <property type="protein sequence ID" value="KAK0140043.1"/>
    <property type="molecule type" value="Genomic_DNA"/>
</dbReference>
<evidence type="ECO:0000256" key="7">
    <source>
        <dbReference type="SAM" id="Phobius"/>
    </source>
</evidence>
<dbReference type="GO" id="GO:0015138">
    <property type="term" value="F:fumarate transmembrane transporter activity"/>
    <property type="evidence" value="ECO:0007669"/>
    <property type="project" value="TreeGrafter"/>
</dbReference>
<comment type="subcellular location">
    <subcellularLocation>
        <location evidence="1">Membrane</location>
        <topology evidence="1">Multi-pass membrane protein</topology>
    </subcellularLocation>
</comment>
<keyword evidence="9" id="KW-1185">Reference proteome</keyword>
<comment type="similarity">
    <text evidence="2">Belongs to the SLC13A/DASS transporter (TC 2.A.47) family. NADC subfamily.</text>
</comment>
<dbReference type="GO" id="GO:0017153">
    <property type="term" value="F:sodium:dicarboxylate symporter activity"/>
    <property type="evidence" value="ECO:0007669"/>
    <property type="project" value="TreeGrafter"/>
</dbReference>
<dbReference type="AlphaFoldDB" id="A0AA47NX11"/>
<dbReference type="GO" id="GO:0015141">
    <property type="term" value="F:succinate transmembrane transporter activity"/>
    <property type="evidence" value="ECO:0007669"/>
    <property type="project" value="TreeGrafter"/>
</dbReference>
<dbReference type="Pfam" id="PF00939">
    <property type="entry name" value="Na_sulph_symp"/>
    <property type="match status" value="1"/>
</dbReference>
<reference evidence="8" key="1">
    <citation type="journal article" date="2023" name="Front. Mar. Sci.">
        <title>A new Merluccius polli reference genome to investigate the effects of global change in West African waters.</title>
        <authorList>
            <person name="Mateo J.L."/>
            <person name="Blanco-Fernandez C."/>
            <person name="Garcia-Vazquez E."/>
            <person name="Machado-Schiaffino G."/>
        </authorList>
    </citation>
    <scope>NUCLEOTIDE SEQUENCE</scope>
    <source>
        <strain evidence="8">C29</strain>
        <tissue evidence="8">Fin</tissue>
    </source>
</reference>
<evidence type="ECO:0000256" key="1">
    <source>
        <dbReference type="ARBA" id="ARBA00004141"/>
    </source>
</evidence>